<evidence type="ECO:0000313" key="2">
    <source>
        <dbReference type="Proteomes" id="UP000007524"/>
    </source>
</evidence>
<sequence length="68" mass="8051">MSDCKKYSISGTYSINFKGLKEQQQRTFKVVFCSTNPIQALNQLITQYYLYSTPFYIYIIESYKIVEI</sequence>
<gene>
    <name evidence="1" type="ORF">RaK2_00259</name>
</gene>
<dbReference type="Proteomes" id="UP000007524">
    <property type="component" value="Segment"/>
</dbReference>
<dbReference type="RefSeq" id="YP_007007414.1">
    <property type="nucleotide sequence ID" value="NC_019526.1"/>
</dbReference>
<accession>H6X466</accession>
<dbReference type="KEGG" id="vg:14012847"/>
<proteinExistence type="predicted"/>
<reference evidence="1 2" key="1">
    <citation type="journal article" date="2012" name="J. Virol.">
        <title>Genome of Klebsiella sp.-Infecting Bacteriophage vB_KleM_RaK2.</title>
        <authorList>
            <person name="Simoliunas E."/>
            <person name="Kaliniene L."/>
            <person name="Truncaite L."/>
            <person name="Klausa V."/>
            <person name="Zajanckauskaite A."/>
            <person name="Meskys R."/>
        </authorList>
    </citation>
    <scope>NUCLEOTIDE SEQUENCE [LARGE SCALE GENOMIC DNA]</scope>
</reference>
<organism evidence="1 2">
    <name type="scientific">Klebsiella phage vB_KleM_RaK2</name>
    <dbReference type="NCBI Taxonomy" id="1147094"/>
    <lineage>
        <taxon>Viruses</taxon>
        <taxon>Duplodnaviria</taxon>
        <taxon>Heunggongvirae</taxon>
        <taxon>Uroviricota</taxon>
        <taxon>Caudoviricetes</taxon>
        <taxon>Alcyoneusvirus</taxon>
        <taxon>Alcyoneusvirus RaK2</taxon>
    </lineage>
</organism>
<evidence type="ECO:0000313" key="1">
    <source>
        <dbReference type="EMBL" id="AFA44532.1"/>
    </source>
</evidence>
<dbReference type="EMBL" id="JQ513383">
    <property type="protein sequence ID" value="AFA44532.1"/>
    <property type="molecule type" value="Genomic_DNA"/>
</dbReference>
<name>H6X466_9CAUD</name>
<keyword evidence="2" id="KW-1185">Reference proteome</keyword>
<dbReference type="GeneID" id="14012847"/>
<protein>
    <submittedName>
        <fullName evidence="1">Uncharacterized protein</fullName>
    </submittedName>
</protein>